<dbReference type="VEuPathDB" id="FungiDB:CAGL0G09625g"/>
<dbReference type="RefSeq" id="XP_446778.1">
    <property type="nucleotide sequence ID" value="XM_446778.1"/>
</dbReference>
<dbReference type="HOGENOM" id="CLU_1885491_0_0_1"/>
<dbReference type="CGD" id="CAL0137755">
    <property type="gene designation" value="CAGL0G09625g"/>
</dbReference>
<accession>Q6FSL6</accession>
<proteinExistence type="predicted"/>
<protein>
    <submittedName>
        <fullName evidence="2">Uncharacterized protein</fullName>
    </submittedName>
</protein>
<keyword evidence="3" id="KW-1185">Reference proteome</keyword>
<gene>
    <name evidence="1 2" type="ordered locus">CAGL0G09625g</name>
</gene>
<organism evidence="2 3">
    <name type="scientific">Candida glabrata (strain ATCC 2001 / BCRC 20586 / JCM 3761 / NBRC 0622 / NRRL Y-65 / CBS 138)</name>
    <name type="common">Yeast</name>
    <name type="synonym">Nakaseomyces glabratus</name>
    <dbReference type="NCBI Taxonomy" id="284593"/>
    <lineage>
        <taxon>Eukaryota</taxon>
        <taxon>Fungi</taxon>
        <taxon>Dikarya</taxon>
        <taxon>Ascomycota</taxon>
        <taxon>Saccharomycotina</taxon>
        <taxon>Saccharomycetes</taxon>
        <taxon>Saccharomycetales</taxon>
        <taxon>Saccharomycetaceae</taxon>
        <taxon>Nakaseomyces</taxon>
    </lineage>
</organism>
<evidence type="ECO:0000313" key="2">
    <source>
        <dbReference type="EMBL" id="CAG59705.1"/>
    </source>
</evidence>
<reference evidence="2 3" key="1">
    <citation type="journal article" date="2004" name="Nature">
        <title>Genome evolution in yeasts.</title>
        <authorList>
            <consortium name="Genolevures"/>
            <person name="Dujon B."/>
            <person name="Sherman D."/>
            <person name="Fischer G."/>
            <person name="Durrens P."/>
            <person name="Casaregola S."/>
            <person name="Lafontaine I."/>
            <person name="de Montigny J."/>
            <person name="Marck C."/>
            <person name="Neuveglise C."/>
            <person name="Talla E."/>
            <person name="Goffard N."/>
            <person name="Frangeul L."/>
            <person name="Aigle M."/>
            <person name="Anthouard V."/>
            <person name="Babour A."/>
            <person name="Barbe V."/>
            <person name="Barnay S."/>
            <person name="Blanchin S."/>
            <person name="Beckerich J.M."/>
            <person name="Beyne E."/>
            <person name="Bleykasten C."/>
            <person name="Boisrame A."/>
            <person name="Boyer J."/>
            <person name="Cattolico L."/>
            <person name="Confanioleri F."/>
            <person name="de Daruvar A."/>
            <person name="Despons L."/>
            <person name="Fabre E."/>
            <person name="Fairhead C."/>
            <person name="Ferry-Dumazet H."/>
            <person name="Groppi A."/>
            <person name="Hantraye F."/>
            <person name="Hennequin C."/>
            <person name="Jauniaux N."/>
            <person name="Joyet P."/>
            <person name="Kachouri R."/>
            <person name="Kerrest A."/>
            <person name="Koszul R."/>
            <person name="Lemaire M."/>
            <person name="Lesur I."/>
            <person name="Ma L."/>
            <person name="Muller H."/>
            <person name="Nicaud J.M."/>
            <person name="Nikolski M."/>
            <person name="Oztas S."/>
            <person name="Ozier-Kalogeropoulos O."/>
            <person name="Pellenz S."/>
            <person name="Potier S."/>
            <person name="Richard G.F."/>
            <person name="Straub M.L."/>
            <person name="Suleau A."/>
            <person name="Swennene D."/>
            <person name="Tekaia F."/>
            <person name="Wesolowski-Louvel M."/>
            <person name="Westhof E."/>
            <person name="Wirth B."/>
            <person name="Zeniou-Meyer M."/>
            <person name="Zivanovic I."/>
            <person name="Bolotin-Fukuhara M."/>
            <person name="Thierry A."/>
            <person name="Bouchier C."/>
            <person name="Caudron B."/>
            <person name="Scarpelli C."/>
            <person name="Gaillardin C."/>
            <person name="Weissenbach J."/>
            <person name="Wincker P."/>
            <person name="Souciet J.L."/>
        </authorList>
    </citation>
    <scope>NUCLEOTIDE SEQUENCE [LARGE SCALE GENOMIC DNA]</scope>
    <source>
        <strain evidence="3">ATCC 2001 / BCRC 20586 / JCM 3761 / NBRC 0622 / NRRL Y-65 / CBS 138</strain>
    </source>
</reference>
<name>Q6FSL6_CANGA</name>
<evidence type="ECO:0000313" key="1">
    <source>
        <dbReference type="CGD" id="CAL0137755"/>
    </source>
</evidence>
<dbReference type="InParanoid" id="Q6FSL6"/>
<dbReference type="AlphaFoldDB" id="Q6FSL6"/>
<dbReference type="Proteomes" id="UP000002428">
    <property type="component" value="Chromosome G"/>
</dbReference>
<sequence>MRVIEEGVLKIKGPWLEQWNRRGEVQDGLESGETGVEGRQERLSSAVKTSAAGRAADWAGSLASAAITSLHRLVKIPHREGCSAHLHCAIRVLPSVQKHSTGLLFLYRFQSTIVKIGMSGFPQPYKKQNFLLLLV</sequence>
<dbReference type="KEGG" id="cgr:2888273"/>
<evidence type="ECO:0000313" key="3">
    <source>
        <dbReference type="Proteomes" id="UP000002428"/>
    </source>
</evidence>
<dbReference type="EMBL" id="CR380953">
    <property type="protein sequence ID" value="CAG59705.1"/>
    <property type="molecule type" value="Genomic_DNA"/>
</dbReference>